<dbReference type="HOGENOM" id="CLU_023125_4_2_9"/>
<dbReference type="AlphaFoldDB" id="K1M211"/>
<dbReference type="InterPro" id="IPR029052">
    <property type="entry name" value="Metallo-depent_PP-like"/>
</dbReference>
<dbReference type="PATRIC" id="fig|883112.3.peg.280"/>
<dbReference type="SUPFAM" id="SSF56300">
    <property type="entry name" value="Metallo-dependent phosphatases"/>
    <property type="match status" value="1"/>
</dbReference>
<dbReference type="STRING" id="883112.HMPREF9707_00281"/>
<dbReference type="PROSITE" id="PS00125">
    <property type="entry name" value="SER_THR_PHOSPHATASE"/>
    <property type="match status" value="1"/>
</dbReference>
<protein>
    <recommendedName>
        <fullName evidence="1">Serine/threonine specific protein phosphatases domain-containing protein</fullName>
    </recommendedName>
</protein>
<dbReference type="EMBL" id="AGZE01000007">
    <property type="protein sequence ID" value="EKB58332.1"/>
    <property type="molecule type" value="Genomic_DNA"/>
</dbReference>
<sequence length="252" mass="29605">MMGGNRLEKAFVIGDIHGMYDDLMMMLTHWNPTSELLIMVGDYIDRGPASDQVLYWVKEMTEKYPEQFIPLRGNHEKMLMDFLHNPLEKRKLYERNGGNYTLSQLLKVPMESVIEMDAIELSERVKEEFSWLLPLLESTRFYYRFGDHLIVHAGVDLEQEDWRQTALDEFVWIREPFHQGKNHTGLNIIFGHTPIHYLHDKDEPWVEDHKWGIDGGRVYGGPLFGIRINSQEVEEVFSEKSDLPSYDEANDQ</sequence>
<dbReference type="PANTHER" id="PTHR42850:SF4">
    <property type="entry name" value="ZINC-DEPENDENT ENDOPOLYPHOSPHATASE"/>
    <property type="match status" value="1"/>
</dbReference>
<dbReference type="Pfam" id="PF00149">
    <property type="entry name" value="Metallophos"/>
    <property type="match status" value="1"/>
</dbReference>
<feature type="domain" description="Serine/threonine specific protein phosphatases" evidence="1">
    <location>
        <begin position="71"/>
        <end position="76"/>
    </location>
</feature>
<dbReference type="GO" id="GO:0016791">
    <property type="term" value="F:phosphatase activity"/>
    <property type="evidence" value="ECO:0007669"/>
    <property type="project" value="TreeGrafter"/>
</dbReference>
<reference evidence="2 3" key="1">
    <citation type="submission" date="2012-07" db="EMBL/GenBank/DDBJ databases">
        <title>The Genome Sequence of Facklamia ignava CCUG 37419.</title>
        <authorList>
            <consortium name="The Broad Institute Genome Sequencing Platform"/>
            <person name="Earl A."/>
            <person name="Ward D."/>
            <person name="Feldgarden M."/>
            <person name="Gevers D."/>
            <person name="Huys G."/>
            <person name="Walker B."/>
            <person name="Young S.K."/>
            <person name="Zeng Q."/>
            <person name="Gargeya S."/>
            <person name="Fitzgerald M."/>
            <person name="Haas B."/>
            <person name="Abouelleil A."/>
            <person name="Alvarado L."/>
            <person name="Arachchi H.M."/>
            <person name="Berlin A.M."/>
            <person name="Chapman S.B."/>
            <person name="Goldberg J."/>
            <person name="Griggs A."/>
            <person name="Gujja S."/>
            <person name="Hansen M."/>
            <person name="Howarth C."/>
            <person name="Imamovic A."/>
            <person name="Larimer J."/>
            <person name="McCowen C."/>
            <person name="Montmayeur A."/>
            <person name="Murphy C."/>
            <person name="Neiman D."/>
            <person name="Pearson M."/>
            <person name="Priest M."/>
            <person name="Roberts A."/>
            <person name="Saif S."/>
            <person name="Shea T."/>
            <person name="Sisk P."/>
            <person name="Sykes S."/>
            <person name="Wortman J."/>
            <person name="Nusbaum C."/>
            <person name="Birren B."/>
        </authorList>
    </citation>
    <scope>NUCLEOTIDE SEQUENCE [LARGE SCALE GENOMIC DNA]</scope>
    <source>
        <strain evidence="2 3">CCUG 37419</strain>
    </source>
</reference>
<dbReference type="GO" id="GO:0008803">
    <property type="term" value="F:bis(5'-nucleosyl)-tetraphosphatase (symmetrical) activity"/>
    <property type="evidence" value="ECO:0007669"/>
    <property type="project" value="TreeGrafter"/>
</dbReference>
<dbReference type="InterPro" id="IPR004843">
    <property type="entry name" value="Calcineurin-like_PHP"/>
</dbReference>
<dbReference type="PRINTS" id="PR00114">
    <property type="entry name" value="STPHPHTASE"/>
</dbReference>
<keyword evidence="3" id="KW-1185">Reference proteome</keyword>
<evidence type="ECO:0000313" key="2">
    <source>
        <dbReference type="EMBL" id="EKB58332.1"/>
    </source>
</evidence>
<comment type="caution">
    <text evidence="2">The sequence shown here is derived from an EMBL/GenBank/DDBJ whole genome shotgun (WGS) entry which is preliminary data.</text>
</comment>
<dbReference type="InterPro" id="IPR006186">
    <property type="entry name" value="Ser/Thr-sp_prot-phosphatase"/>
</dbReference>
<dbReference type="Gene3D" id="3.60.21.10">
    <property type="match status" value="1"/>
</dbReference>
<dbReference type="GO" id="GO:0005737">
    <property type="term" value="C:cytoplasm"/>
    <property type="evidence" value="ECO:0007669"/>
    <property type="project" value="TreeGrafter"/>
</dbReference>
<dbReference type="GO" id="GO:0110154">
    <property type="term" value="P:RNA decapping"/>
    <property type="evidence" value="ECO:0007669"/>
    <property type="project" value="TreeGrafter"/>
</dbReference>
<dbReference type="eggNOG" id="COG0639">
    <property type="taxonomic scope" value="Bacteria"/>
</dbReference>
<gene>
    <name evidence="2" type="ORF">HMPREF9707_00281</name>
</gene>
<dbReference type="Proteomes" id="UP000005147">
    <property type="component" value="Unassembled WGS sequence"/>
</dbReference>
<dbReference type="InterPro" id="IPR050126">
    <property type="entry name" value="Ap4A_hydrolase"/>
</dbReference>
<name>K1M211_9LACT</name>
<evidence type="ECO:0000259" key="1">
    <source>
        <dbReference type="PROSITE" id="PS00125"/>
    </source>
</evidence>
<proteinExistence type="predicted"/>
<evidence type="ECO:0000313" key="3">
    <source>
        <dbReference type="Proteomes" id="UP000005147"/>
    </source>
</evidence>
<organism evidence="2 3">
    <name type="scientific">Falseniella ignava CCUG 37419</name>
    <dbReference type="NCBI Taxonomy" id="883112"/>
    <lineage>
        <taxon>Bacteria</taxon>
        <taxon>Bacillati</taxon>
        <taxon>Bacillota</taxon>
        <taxon>Bacilli</taxon>
        <taxon>Lactobacillales</taxon>
        <taxon>Aerococcaceae</taxon>
        <taxon>Falseniella</taxon>
    </lineage>
</organism>
<dbReference type="PANTHER" id="PTHR42850">
    <property type="entry name" value="METALLOPHOSPHOESTERASE"/>
    <property type="match status" value="1"/>
</dbReference>
<accession>K1M211</accession>
<dbReference type="CDD" id="cd00144">
    <property type="entry name" value="MPP_PPP_family"/>
    <property type="match status" value="1"/>
</dbReference>